<feature type="compositionally biased region" description="Polar residues" evidence="1">
    <location>
        <begin position="37"/>
        <end position="46"/>
    </location>
</feature>
<dbReference type="RefSeq" id="XP_018260875.1">
    <property type="nucleotide sequence ID" value="XM_018409872.1"/>
</dbReference>
<dbReference type="STRING" id="1296121.A0A1A5ZYZ5"/>
<feature type="compositionally biased region" description="Polar residues" evidence="1">
    <location>
        <begin position="148"/>
        <end position="170"/>
    </location>
</feature>
<feature type="compositionally biased region" description="Basic residues" evidence="1">
    <location>
        <begin position="477"/>
        <end position="488"/>
    </location>
</feature>
<feature type="compositionally biased region" description="Low complexity" evidence="1">
    <location>
        <begin position="247"/>
        <end position="269"/>
    </location>
</feature>
<dbReference type="OrthoDB" id="2538319at2759"/>
<dbReference type="AlphaFoldDB" id="A0A1A5ZYZ5"/>
<feature type="compositionally biased region" description="Basic and acidic residues" evidence="1">
    <location>
        <begin position="64"/>
        <end position="76"/>
    </location>
</feature>
<feature type="compositionally biased region" description="Acidic residues" evidence="1">
    <location>
        <begin position="171"/>
        <end position="184"/>
    </location>
</feature>
<dbReference type="InterPro" id="IPR039146">
    <property type="entry name" value="GPANK1"/>
</dbReference>
<evidence type="ECO:0000313" key="4">
    <source>
        <dbReference type="Proteomes" id="UP000078595"/>
    </source>
</evidence>
<feature type="compositionally biased region" description="Basic and acidic residues" evidence="1">
    <location>
        <begin position="195"/>
        <end position="216"/>
    </location>
</feature>
<keyword evidence="4" id="KW-1185">Reference proteome</keyword>
<protein>
    <submittedName>
        <fullName evidence="2">Uncharacterized protein</fullName>
    </submittedName>
</protein>
<organism evidence="2">
    <name type="scientific">Kwoniella dejecticola CBS 10117</name>
    <dbReference type="NCBI Taxonomy" id="1296121"/>
    <lineage>
        <taxon>Eukaryota</taxon>
        <taxon>Fungi</taxon>
        <taxon>Dikarya</taxon>
        <taxon>Basidiomycota</taxon>
        <taxon>Agaricomycotina</taxon>
        <taxon>Tremellomycetes</taxon>
        <taxon>Tremellales</taxon>
        <taxon>Cryptococcaceae</taxon>
        <taxon>Kwoniella</taxon>
    </lineage>
</organism>
<feature type="region of interest" description="Disordered" evidence="1">
    <location>
        <begin position="114"/>
        <end position="230"/>
    </location>
</feature>
<feature type="compositionally biased region" description="Low complexity" evidence="1">
    <location>
        <begin position="326"/>
        <end position="340"/>
    </location>
</feature>
<reference evidence="2" key="1">
    <citation type="submission" date="2013-07" db="EMBL/GenBank/DDBJ databases">
        <title>The Genome Sequence of Cryptococcus dejecticola CBS10117.</title>
        <authorList>
            <consortium name="The Broad Institute Genome Sequencing Platform"/>
            <person name="Cuomo C."/>
            <person name="Litvintseva A."/>
            <person name="Chen Y."/>
            <person name="Heitman J."/>
            <person name="Sun S."/>
            <person name="Springer D."/>
            <person name="Dromer F."/>
            <person name="Young S.K."/>
            <person name="Zeng Q."/>
            <person name="Gargeya S."/>
            <person name="Fitzgerald M."/>
            <person name="Abouelleil A."/>
            <person name="Alvarado L."/>
            <person name="Berlin A.M."/>
            <person name="Chapman S.B."/>
            <person name="Dewar J."/>
            <person name="Goldberg J."/>
            <person name="Griggs A."/>
            <person name="Gujja S."/>
            <person name="Hansen M."/>
            <person name="Howarth C."/>
            <person name="Imamovic A."/>
            <person name="Larimer J."/>
            <person name="McCowan C."/>
            <person name="Murphy C."/>
            <person name="Pearson M."/>
            <person name="Priest M."/>
            <person name="Roberts A."/>
            <person name="Saif S."/>
            <person name="Shea T."/>
            <person name="Sykes S."/>
            <person name="Wortman J."/>
            <person name="Nusbaum C."/>
            <person name="Birren B."/>
        </authorList>
    </citation>
    <scope>NUCLEOTIDE SEQUENCE [LARGE SCALE GENOMIC DNA]</scope>
    <source>
        <strain evidence="2">CBS 10117</strain>
    </source>
</reference>
<dbReference type="KEGG" id="kdj:28970291"/>
<dbReference type="Proteomes" id="UP000078595">
    <property type="component" value="Chromosome 9"/>
</dbReference>
<dbReference type="EMBL" id="CP144538">
    <property type="protein sequence ID" value="WWC64580.1"/>
    <property type="molecule type" value="Genomic_DNA"/>
</dbReference>
<evidence type="ECO:0000313" key="2">
    <source>
        <dbReference type="EMBL" id="OBR83033.1"/>
    </source>
</evidence>
<reference evidence="3" key="2">
    <citation type="submission" date="2013-07" db="EMBL/GenBank/DDBJ databases">
        <authorList>
            <consortium name="The Broad Institute Genome Sequencing Platform"/>
            <person name="Cuomo C."/>
            <person name="Litvintseva A."/>
            <person name="Chen Y."/>
            <person name="Heitman J."/>
            <person name="Sun S."/>
            <person name="Springer D."/>
            <person name="Dromer F."/>
            <person name="Young S.K."/>
            <person name="Zeng Q."/>
            <person name="Gargeya S."/>
            <person name="Fitzgerald M."/>
            <person name="Abouelleil A."/>
            <person name="Alvarado L."/>
            <person name="Berlin A.M."/>
            <person name="Chapman S.B."/>
            <person name="Dewar J."/>
            <person name="Goldberg J."/>
            <person name="Griggs A."/>
            <person name="Gujja S."/>
            <person name="Hansen M."/>
            <person name="Howarth C."/>
            <person name="Imamovic A."/>
            <person name="Larimer J."/>
            <person name="McCowan C."/>
            <person name="Murphy C."/>
            <person name="Pearson M."/>
            <person name="Priest M."/>
            <person name="Roberts A."/>
            <person name="Saif S."/>
            <person name="Shea T."/>
            <person name="Sykes S."/>
            <person name="Wortman J."/>
            <person name="Nusbaum C."/>
            <person name="Birren B."/>
        </authorList>
    </citation>
    <scope>NUCLEOTIDE SEQUENCE</scope>
    <source>
        <strain evidence="3">CBS 10117</strain>
    </source>
</reference>
<dbReference type="PANTHER" id="PTHR20923">
    <property type="entry name" value="BAT4 PROTEIN-RELATED"/>
    <property type="match status" value="1"/>
</dbReference>
<dbReference type="VEuPathDB" id="FungiDB:I303_06592"/>
<sequence>MTPPRAYRAGLGLPAAIIISSSPGAGPSRLRHHQDQSEGVLSTGDQGDSVDDNVRAAYSGRRQGHQDSIPREETWKEWNINPTSHGPPKLTRPPVFVLSSTSYDELGRSLTDGVGVHVDQGEGKSTLKEDGLSLSGWYSDLARRSTPKSKSSSNNASGTNTPENADTITAEQEDGLDGDDDEEIQIISSAQFHRSHQDGAAKRPEGEEEGEPRIKSEQTPSISRAQQEKKLLKVHSRDWFIRRALLTSHSHSNSTSDTTSTSTSDLSSTGHLPRSTSISGLLNITPNPVRRTSTPRYVLGPENKGYEILQDRLGWHGGGLGRPVHSPDSSDPQSSFSSPSTLYPIPAPNSTLDPDMSVPETLVVKLPSDSKEKIQRAQEASMDTQMEMEVEFDGNGHPIVDLTMSSDSEAGSEAGEEEEDLTSKYGPGRTAPIATTLKLDKKGLGHRHSHSHSHSNGNKSKSHSVTHTHAEIEAARKKAKYGTGRHHGQGLELGKKGKVKWKIADKRDRDERMAIKAALA</sequence>
<name>A0A1A5ZYZ5_9TREE</name>
<evidence type="ECO:0000256" key="1">
    <source>
        <dbReference type="SAM" id="MobiDB-lite"/>
    </source>
</evidence>
<dbReference type="PANTHER" id="PTHR20923:SF1">
    <property type="entry name" value="G PATCH DOMAIN AND ANKYRIN REPEAT-CONTAINING PROTEIN 1"/>
    <property type="match status" value="1"/>
</dbReference>
<feature type="region of interest" description="Disordered" evidence="1">
    <location>
        <begin position="18"/>
        <end position="96"/>
    </location>
</feature>
<feature type="compositionally biased region" description="Polar residues" evidence="1">
    <location>
        <begin position="274"/>
        <end position="295"/>
    </location>
</feature>
<gene>
    <name evidence="2" type="ORF">I303_06592</name>
    <name evidence="3" type="ORF">I303_107191</name>
</gene>
<feature type="compositionally biased region" description="Basic and acidic residues" evidence="1">
    <location>
        <begin position="119"/>
        <end position="131"/>
    </location>
</feature>
<dbReference type="GeneID" id="28970291"/>
<reference evidence="3" key="3">
    <citation type="submission" date="2024-02" db="EMBL/GenBank/DDBJ databases">
        <title>Comparative genomics of Cryptococcus and Kwoniella reveals pathogenesis evolution and contrasting modes of karyotype evolution via chromosome fusion or intercentromeric recombination.</title>
        <authorList>
            <person name="Coelho M.A."/>
            <person name="David-Palma M."/>
            <person name="Shea T."/>
            <person name="Bowers K."/>
            <person name="McGinley-Smith S."/>
            <person name="Mohammad A.W."/>
            <person name="Gnirke A."/>
            <person name="Yurkov A.M."/>
            <person name="Nowrousian M."/>
            <person name="Sun S."/>
            <person name="Cuomo C.A."/>
            <person name="Heitman J."/>
        </authorList>
    </citation>
    <scope>NUCLEOTIDE SEQUENCE</scope>
    <source>
        <strain evidence="3">CBS 10117</strain>
    </source>
</reference>
<evidence type="ECO:0000313" key="3">
    <source>
        <dbReference type="EMBL" id="WWC64580.1"/>
    </source>
</evidence>
<accession>A0A1A5ZYZ5</accession>
<feature type="region of interest" description="Disordered" evidence="1">
    <location>
        <begin position="318"/>
        <end position="356"/>
    </location>
</feature>
<feature type="compositionally biased region" description="Basic residues" evidence="1">
    <location>
        <begin position="444"/>
        <end position="453"/>
    </location>
</feature>
<dbReference type="EMBL" id="KI894034">
    <property type="protein sequence ID" value="OBR83033.1"/>
    <property type="molecule type" value="Genomic_DNA"/>
</dbReference>
<feature type="region of interest" description="Disordered" evidence="1">
    <location>
        <begin position="405"/>
        <end position="494"/>
    </location>
</feature>
<feature type="compositionally biased region" description="Low complexity" evidence="1">
    <location>
        <begin position="18"/>
        <end position="27"/>
    </location>
</feature>
<feature type="region of interest" description="Disordered" evidence="1">
    <location>
        <begin position="247"/>
        <end position="298"/>
    </location>
</feature>
<proteinExistence type="predicted"/>